<dbReference type="Pfam" id="PF03928">
    <property type="entry name" value="HbpS-like"/>
    <property type="match status" value="1"/>
</dbReference>
<dbReference type="Gene3D" id="3.30.450.150">
    <property type="entry name" value="Haem-degrading domain"/>
    <property type="match status" value="1"/>
</dbReference>
<geneLocation type="plasmid" evidence="1 2">
    <name>pDOK1-4-2</name>
</geneLocation>
<keyword evidence="2" id="KW-1185">Reference proteome</keyword>
<protein>
    <submittedName>
        <fullName evidence="1">Glcg protein</fullName>
    </submittedName>
</protein>
<dbReference type="RefSeq" id="WP_076630618.1">
    <property type="nucleotide sequence ID" value="NZ_CP019314.1"/>
</dbReference>
<accession>A0A1P8N1F5</accession>
<evidence type="ECO:0000313" key="2">
    <source>
        <dbReference type="Proteomes" id="UP000186336"/>
    </source>
</evidence>
<proteinExistence type="predicted"/>
<gene>
    <name evidence="1" type="ORF">BWR18_19900</name>
</gene>
<dbReference type="Proteomes" id="UP000186336">
    <property type="component" value="Plasmid pDOK1-4-2"/>
</dbReference>
<organism evidence="1 2">
    <name type="scientific">Tateyamaria omphalii</name>
    <dbReference type="NCBI Taxonomy" id="299262"/>
    <lineage>
        <taxon>Bacteria</taxon>
        <taxon>Pseudomonadati</taxon>
        <taxon>Pseudomonadota</taxon>
        <taxon>Alphaproteobacteria</taxon>
        <taxon>Rhodobacterales</taxon>
        <taxon>Roseobacteraceae</taxon>
        <taxon>Tateyamaria</taxon>
    </lineage>
</organism>
<evidence type="ECO:0000313" key="1">
    <source>
        <dbReference type="EMBL" id="APX14151.1"/>
    </source>
</evidence>
<dbReference type="PANTHER" id="PTHR34309:SF1">
    <property type="entry name" value="PROTEIN GLCG"/>
    <property type="match status" value="1"/>
</dbReference>
<name>A0A1P8N1F5_9RHOB</name>
<dbReference type="EMBL" id="CP019314">
    <property type="protein sequence ID" value="APX14151.1"/>
    <property type="molecule type" value="Genomic_DNA"/>
</dbReference>
<dbReference type="KEGG" id="tom:BWR18_19900"/>
<dbReference type="InterPro" id="IPR005624">
    <property type="entry name" value="PduO/GlcC-like"/>
</dbReference>
<dbReference type="InterPro" id="IPR038084">
    <property type="entry name" value="PduO/GlcC-like_sf"/>
</dbReference>
<dbReference type="SUPFAM" id="SSF143744">
    <property type="entry name" value="GlcG-like"/>
    <property type="match status" value="1"/>
</dbReference>
<dbReference type="AlphaFoldDB" id="A0A1P8N1F5"/>
<dbReference type="OrthoDB" id="9815788at2"/>
<dbReference type="PANTHER" id="PTHR34309">
    <property type="entry name" value="SLR1406 PROTEIN"/>
    <property type="match status" value="1"/>
</dbReference>
<reference evidence="1 2" key="1">
    <citation type="submission" date="2017-01" db="EMBL/GenBank/DDBJ databases">
        <title>Complete genome of Tateyamaria omphalii DOK1-4 isolated from seawater in Dokdo.</title>
        <authorList>
            <person name="Kim J.H."/>
            <person name="Chi W.-J."/>
        </authorList>
    </citation>
    <scope>NUCLEOTIDE SEQUENCE [LARGE SCALE GENOMIC DNA]</scope>
    <source>
        <strain evidence="1 2">DOK1-4</strain>
        <plasmid evidence="1 2">pDOK1-4-2</plasmid>
    </source>
</reference>
<sequence>MHVENSLVLTHGAVLAMLQASVLRAEEMGQPQCIVIVDASGVTLGQIRMSGAKFLSLKSAEAKARTAASIRAPSDAIPEAVGLAIAAATDNAVTRLGGGLPIVINGACVGGVGVGSGSADQDKDVANAALVAIGATYQNNT</sequence>
<dbReference type="InterPro" id="IPR052517">
    <property type="entry name" value="GlcG_carb_metab_protein"/>
</dbReference>
<keyword evidence="1" id="KW-0614">Plasmid</keyword>